<evidence type="ECO:0000313" key="4">
    <source>
        <dbReference type="RefSeq" id="XP_012567901.1"/>
    </source>
</evidence>
<accession>A0A1S3DYG7</accession>
<gene>
    <name evidence="4" type="primary">LOC101497405</name>
</gene>
<organism evidence="3 4">
    <name type="scientific">Cicer arietinum</name>
    <name type="common">Chickpea</name>
    <name type="synonym">Garbanzo</name>
    <dbReference type="NCBI Taxonomy" id="3827"/>
    <lineage>
        <taxon>Eukaryota</taxon>
        <taxon>Viridiplantae</taxon>
        <taxon>Streptophyta</taxon>
        <taxon>Embryophyta</taxon>
        <taxon>Tracheophyta</taxon>
        <taxon>Spermatophyta</taxon>
        <taxon>Magnoliopsida</taxon>
        <taxon>eudicotyledons</taxon>
        <taxon>Gunneridae</taxon>
        <taxon>Pentapetalae</taxon>
        <taxon>rosids</taxon>
        <taxon>fabids</taxon>
        <taxon>Fabales</taxon>
        <taxon>Fabaceae</taxon>
        <taxon>Papilionoideae</taxon>
        <taxon>50 kb inversion clade</taxon>
        <taxon>NPAAA clade</taxon>
        <taxon>Hologalegina</taxon>
        <taxon>IRL clade</taxon>
        <taxon>Cicereae</taxon>
        <taxon>Cicer</taxon>
    </lineage>
</organism>
<keyword evidence="3" id="KW-1185">Reference proteome</keyword>
<reference evidence="4" key="1">
    <citation type="submission" date="2025-08" db="UniProtKB">
        <authorList>
            <consortium name="RefSeq"/>
        </authorList>
    </citation>
    <scope>IDENTIFICATION</scope>
    <source>
        <tissue evidence="4">Etiolated seedlings</tissue>
    </source>
</reference>
<keyword evidence="1" id="KW-0472">Membrane</keyword>
<keyword evidence="1" id="KW-0812">Transmembrane</keyword>
<proteinExistence type="predicted"/>
<dbReference type="RefSeq" id="XP_012567901.1">
    <property type="nucleotide sequence ID" value="XM_012712447.2"/>
</dbReference>
<feature type="transmembrane region" description="Helical" evidence="1">
    <location>
        <begin position="168"/>
        <end position="186"/>
    </location>
</feature>
<feature type="domain" description="Uncharacterized GPI-anchored protein At5g19230-like" evidence="2">
    <location>
        <begin position="49"/>
        <end position="152"/>
    </location>
</feature>
<dbReference type="OrthoDB" id="753138at2759"/>
<dbReference type="eggNOG" id="ENOG502RZMG">
    <property type="taxonomic scope" value="Eukaryota"/>
</dbReference>
<name>A0A1S3DYG7_CICAR</name>
<dbReference type="STRING" id="3827.A0A1S3DYG7"/>
<keyword evidence="1" id="KW-1133">Transmembrane helix</keyword>
<dbReference type="Proteomes" id="UP000087171">
    <property type="component" value="Unplaced"/>
</dbReference>
<dbReference type="AlphaFoldDB" id="A0A1S3DYG7"/>
<evidence type="ECO:0000313" key="3">
    <source>
        <dbReference type="Proteomes" id="UP000087171"/>
    </source>
</evidence>
<dbReference type="InterPro" id="IPR059083">
    <property type="entry name" value="At5g19230_dom"/>
</dbReference>
<dbReference type="PANTHER" id="PTHR33976">
    <property type="entry name" value="OS07G0645000 PROTEIN"/>
    <property type="match status" value="1"/>
</dbReference>
<sequence>MSKENKASGESRSPHPYIGARIYGGVMGSSCVDAAYFAEPTLKVSTHCANCFLHEDNGIEDTPCEKVSQYYPVSGPGGNQRISNMQKHIDKCGININTTTDGVILPVCVSKLEPTIVLSNYTHSDIYAKFLNNSKYTGVGLGSEDDWMVLVLTTNTTAGTFSAATTSMHVNVVVLMAFMLVIINYLH</sequence>
<evidence type="ECO:0000256" key="1">
    <source>
        <dbReference type="SAM" id="Phobius"/>
    </source>
</evidence>
<protein>
    <submittedName>
        <fullName evidence="4">Uncharacterized GPI-anchored protein At5g19250-like</fullName>
    </submittedName>
</protein>
<dbReference type="PANTHER" id="PTHR33976:SF2">
    <property type="entry name" value="GLYCOPROTEIN MEMBRANE GPI-ANCHORED"/>
    <property type="match status" value="1"/>
</dbReference>
<dbReference type="PaxDb" id="3827-XP_004517228.1"/>
<evidence type="ECO:0000259" key="2">
    <source>
        <dbReference type="Pfam" id="PF25884"/>
    </source>
</evidence>
<dbReference type="InterPro" id="IPR045285">
    <property type="entry name" value="At5g19230-like"/>
</dbReference>
<dbReference type="Pfam" id="PF25884">
    <property type="entry name" value="At5g19230"/>
    <property type="match status" value="1"/>
</dbReference>